<feature type="region of interest" description="Disordered" evidence="4">
    <location>
        <begin position="121"/>
        <end position="162"/>
    </location>
</feature>
<comment type="caution">
    <text evidence="5">The sequence shown here is derived from an EMBL/GenBank/DDBJ whole genome shotgun (WGS) entry which is preliminary data.</text>
</comment>
<protein>
    <recommendedName>
        <fullName evidence="7">Filament-like plant protein 4</fullName>
    </recommendedName>
</protein>
<proteinExistence type="inferred from homology"/>
<keyword evidence="2 3" id="KW-0175">Coiled coil</keyword>
<sequence>MDLSRYTENLEMTKSQSYETEQLLAEAKSQLVYAERSNSFAETQLKCMTESYRSLETRANELETELNLLQVKIEALENELQDEKSRHHDAFARCKELEEQLQRNENCSVCSSAADNDLKSKQQTIERFPSSDGYMGSLYTERSQKGESFREDDPTTSGINLQDLYQTKIDSVAAASGIGSRTGAEFPRSTMSSSSSSSSTPNQEKHSLGFSRFFSSKGKNDH</sequence>
<evidence type="ECO:0000256" key="4">
    <source>
        <dbReference type="SAM" id="MobiDB-lite"/>
    </source>
</evidence>
<dbReference type="InterPro" id="IPR008587">
    <property type="entry name" value="FPP_plant"/>
</dbReference>
<evidence type="ECO:0000256" key="3">
    <source>
        <dbReference type="SAM" id="Coils"/>
    </source>
</evidence>
<feature type="region of interest" description="Disordered" evidence="4">
    <location>
        <begin position="176"/>
        <end position="222"/>
    </location>
</feature>
<feature type="compositionally biased region" description="Basic and acidic residues" evidence="4">
    <location>
        <begin position="142"/>
        <end position="153"/>
    </location>
</feature>
<comment type="similarity">
    <text evidence="1">Belongs to the FPP family.</text>
</comment>
<evidence type="ECO:0000313" key="6">
    <source>
        <dbReference type="Proteomes" id="UP001396334"/>
    </source>
</evidence>
<gene>
    <name evidence="5" type="ORF">V6N11_030399</name>
</gene>
<dbReference type="SUPFAM" id="SSF57997">
    <property type="entry name" value="Tropomyosin"/>
    <property type="match status" value="1"/>
</dbReference>
<name>A0ABR2PKU7_9ROSI</name>
<dbReference type="Pfam" id="PF05911">
    <property type="entry name" value="FPP"/>
    <property type="match status" value="1"/>
</dbReference>
<keyword evidence="6" id="KW-1185">Reference proteome</keyword>
<feature type="coiled-coil region" evidence="3">
    <location>
        <begin position="45"/>
        <end position="100"/>
    </location>
</feature>
<dbReference type="PANTHER" id="PTHR31580:SF4">
    <property type="entry name" value="FILAMENT-LIKE PLANT PROTEIN 6"/>
    <property type="match status" value="1"/>
</dbReference>
<accession>A0ABR2PKU7</accession>
<dbReference type="EMBL" id="JBBPBN010000057">
    <property type="protein sequence ID" value="KAK8989031.1"/>
    <property type="molecule type" value="Genomic_DNA"/>
</dbReference>
<dbReference type="Proteomes" id="UP001396334">
    <property type="component" value="Unassembled WGS sequence"/>
</dbReference>
<dbReference type="PANTHER" id="PTHR31580">
    <property type="entry name" value="FILAMENT-LIKE PLANT PROTEIN 4"/>
    <property type="match status" value="1"/>
</dbReference>
<evidence type="ECO:0008006" key="7">
    <source>
        <dbReference type="Google" id="ProtNLM"/>
    </source>
</evidence>
<evidence type="ECO:0000313" key="5">
    <source>
        <dbReference type="EMBL" id="KAK8989031.1"/>
    </source>
</evidence>
<organism evidence="5 6">
    <name type="scientific">Hibiscus sabdariffa</name>
    <name type="common">roselle</name>
    <dbReference type="NCBI Taxonomy" id="183260"/>
    <lineage>
        <taxon>Eukaryota</taxon>
        <taxon>Viridiplantae</taxon>
        <taxon>Streptophyta</taxon>
        <taxon>Embryophyta</taxon>
        <taxon>Tracheophyta</taxon>
        <taxon>Spermatophyta</taxon>
        <taxon>Magnoliopsida</taxon>
        <taxon>eudicotyledons</taxon>
        <taxon>Gunneridae</taxon>
        <taxon>Pentapetalae</taxon>
        <taxon>rosids</taxon>
        <taxon>malvids</taxon>
        <taxon>Malvales</taxon>
        <taxon>Malvaceae</taxon>
        <taxon>Malvoideae</taxon>
        <taxon>Hibiscus</taxon>
    </lineage>
</organism>
<reference evidence="5 6" key="1">
    <citation type="journal article" date="2024" name="G3 (Bethesda)">
        <title>Genome assembly of Hibiscus sabdariffa L. provides insights into metabolisms of medicinal natural products.</title>
        <authorList>
            <person name="Kim T."/>
        </authorList>
    </citation>
    <scope>NUCLEOTIDE SEQUENCE [LARGE SCALE GENOMIC DNA]</scope>
    <source>
        <strain evidence="5">TK-2024</strain>
        <tissue evidence="5">Old leaves</tissue>
    </source>
</reference>
<evidence type="ECO:0000256" key="1">
    <source>
        <dbReference type="ARBA" id="ARBA00005921"/>
    </source>
</evidence>
<evidence type="ECO:0000256" key="2">
    <source>
        <dbReference type="ARBA" id="ARBA00023054"/>
    </source>
</evidence>